<sequence length="150" mass="17660">MNILRISEFRVLVRKDDSKQTFSINWSVSRAFLRQLRDMLSQPVPSYLIFTLSNEKVLIGKITSIRFKHNGIAHFPYSIWIEFSPLQKKQFEEYSRLIEELVIRSPLNYKDLEIKGLFSLWGFEGIVLSCEEEIEEDLINLGIAYLTIVR</sequence>
<evidence type="ECO:0000313" key="2">
    <source>
        <dbReference type="Proteomes" id="UP001156237"/>
    </source>
</evidence>
<gene>
    <name evidence="1" type="ORF">FHOMOCKG_00024</name>
</gene>
<accession>A0A9E9AA61</accession>
<protein>
    <submittedName>
        <fullName evidence="1">Uncharacterized protein</fullName>
    </submittedName>
</protein>
<keyword evidence="2" id="KW-1185">Reference proteome</keyword>
<organism evidence="1 2">
    <name type="scientific">Methanophagales virus GBV302</name>
    <dbReference type="NCBI Taxonomy" id="2999281"/>
    <lineage>
        <taxon>Viruses</taxon>
        <taxon>Duplodnaviria</taxon>
        <taxon>Heunggongvirae</taxon>
        <taxon>Uroviricota</taxon>
        <taxon>Caudoviricetes</taxon>
        <taxon>Nakonvirales</taxon>
        <taxon>Ekchuahviridae</taxon>
        <taxon>Kukulkanvirus</taxon>
        <taxon>Kukulkanvirus mexicoense</taxon>
    </lineage>
</organism>
<dbReference type="Proteomes" id="UP001156237">
    <property type="component" value="Segment"/>
</dbReference>
<proteinExistence type="predicted"/>
<evidence type="ECO:0000313" key="1">
    <source>
        <dbReference type="EMBL" id="WAE39552.1"/>
    </source>
</evidence>
<dbReference type="EMBL" id="OP880253">
    <property type="protein sequence ID" value="WAE39552.1"/>
    <property type="molecule type" value="Genomic_DNA"/>
</dbReference>
<reference evidence="1 2" key="1">
    <citation type="submission" date="2022-10" db="EMBL/GenBank/DDBJ databases">
        <title>Evolutionary Diversification of Methanotrophic Ca. Methanophagales (ANME-1) and Their Expansive Virome.</title>
        <authorList>
            <person name="Laso-Perez R."/>
            <person name="Wu F."/>
            <person name="Cremiere A."/>
            <person name="Speth D.R."/>
            <person name="Magyar J.S."/>
            <person name="Krupovic M."/>
            <person name="Orphan V.J."/>
        </authorList>
    </citation>
    <scope>NUCLEOTIDE SEQUENCE [LARGE SCALE GENOMIC DNA]</scope>
</reference>
<name>A0A9E9AA61_9CAUD</name>